<evidence type="ECO:0000256" key="5">
    <source>
        <dbReference type="ARBA" id="ARBA00022824"/>
    </source>
</evidence>
<dbReference type="OrthoDB" id="263893at2759"/>
<sequence length="81" mass="9006">MHGIQDFHGQKRTDDIVRIVLIASSVISFVLGFAMGSLRVTMGTFSLSTLALSLVVLPPWPMYNKHPVKWLPAQEEPAKTK</sequence>
<keyword evidence="6 9" id="KW-1133">Transmembrane helix</keyword>
<evidence type="ECO:0000256" key="7">
    <source>
        <dbReference type="ARBA" id="ARBA00023136"/>
    </source>
</evidence>
<evidence type="ECO:0000256" key="8">
    <source>
        <dbReference type="ARBA" id="ARBA00045204"/>
    </source>
</evidence>
<dbReference type="GO" id="GO:0045047">
    <property type="term" value="P:protein targeting to ER"/>
    <property type="evidence" value="ECO:0007669"/>
    <property type="project" value="TreeGrafter"/>
</dbReference>
<evidence type="ECO:0000313" key="11">
    <source>
        <dbReference type="Proteomes" id="UP000053820"/>
    </source>
</evidence>
<dbReference type="GO" id="GO:0005787">
    <property type="term" value="C:signal peptidase complex"/>
    <property type="evidence" value="ECO:0007669"/>
    <property type="project" value="InterPro"/>
</dbReference>
<dbReference type="InterPro" id="IPR009542">
    <property type="entry name" value="Spc1/SPCS1"/>
</dbReference>
<comment type="subcellular location">
    <subcellularLocation>
        <location evidence="1">Endoplasmic reticulum membrane</location>
        <topology evidence="1">Multi-pass membrane protein</topology>
    </subcellularLocation>
</comment>
<evidence type="ECO:0000256" key="2">
    <source>
        <dbReference type="ARBA" id="ARBA00005245"/>
    </source>
</evidence>
<keyword evidence="11" id="KW-1185">Reference proteome</keyword>
<accession>A0A0C9WDD9</accession>
<dbReference type="Proteomes" id="UP000053820">
    <property type="component" value="Unassembled WGS sequence"/>
</dbReference>
<dbReference type="GO" id="GO:0006465">
    <property type="term" value="P:signal peptide processing"/>
    <property type="evidence" value="ECO:0007669"/>
    <property type="project" value="InterPro"/>
</dbReference>
<keyword evidence="7 9" id="KW-0472">Membrane</keyword>
<comment type="similarity">
    <text evidence="2">Belongs to the SPCS1 family.</text>
</comment>
<name>A0A0C9WDD9_9AGAM</name>
<evidence type="ECO:0000256" key="3">
    <source>
        <dbReference type="ARBA" id="ARBA00017059"/>
    </source>
</evidence>
<keyword evidence="4 9" id="KW-0812">Transmembrane</keyword>
<feature type="transmembrane region" description="Helical" evidence="9">
    <location>
        <begin position="40"/>
        <end position="60"/>
    </location>
</feature>
<protein>
    <recommendedName>
        <fullName evidence="3">Signal peptidase complex subunit 1</fullName>
    </recommendedName>
</protein>
<dbReference type="Pfam" id="PF06645">
    <property type="entry name" value="SPC12"/>
    <property type="match status" value="1"/>
</dbReference>
<dbReference type="PANTHER" id="PTHR13202">
    <property type="entry name" value="MICROSOMAL SIGNAL PEPTIDASE 12 KDA SUBUNIT"/>
    <property type="match status" value="1"/>
</dbReference>
<gene>
    <name evidence="10" type="ORF">HYDPIDRAFT_94532</name>
</gene>
<evidence type="ECO:0000256" key="9">
    <source>
        <dbReference type="SAM" id="Phobius"/>
    </source>
</evidence>
<comment type="function">
    <text evidence="8">Component of the signal peptidase complex (SPC) which catalyzes the cleavage of N-terminal signal sequences from nascent proteins as they are translocated into the lumen of the endoplasmic reticulum. Dispensable for SPC enzymatic activity.</text>
</comment>
<evidence type="ECO:0000313" key="10">
    <source>
        <dbReference type="EMBL" id="KIJ62402.1"/>
    </source>
</evidence>
<feature type="transmembrane region" description="Helical" evidence="9">
    <location>
        <begin position="16"/>
        <end position="34"/>
    </location>
</feature>
<reference evidence="10 11" key="1">
    <citation type="submission" date="2014-04" db="EMBL/GenBank/DDBJ databases">
        <title>Evolutionary Origins and Diversification of the Mycorrhizal Mutualists.</title>
        <authorList>
            <consortium name="DOE Joint Genome Institute"/>
            <consortium name="Mycorrhizal Genomics Consortium"/>
            <person name="Kohler A."/>
            <person name="Kuo A."/>
            <person name="Nagy L.G."/>
            <person name="Floudas D."/>
            <person name="Copeland A."/>
            <person name="Barry K.W."/>
            <person name="Cichocki N."/>
            <person name="Veneault-Fourrey C."/>
            <person name="LaButti K."/>
            <person name="Lindquist E.A."/>
            <person name="Lipzen A."/>
            <person name="Lundell T."/>
            <person name="Morin E."/>
            <person name="Murat C."/>
            <person name="Riley R."/>
            <person name="Ohm R."/>
            <person name="Sun H."/>
            <person name="Tunlid A."/>
            <person name="Henrissat B."/>
            <person name="Grigoriev I.V."/>
            <person name="Hibbett D.S."/>
            <person name="Martin F."/>
        </authorList>
    </citation>
    <scope>NUCLEOTIDE SEQUENCE [LARGE SCALE GENOMIC DNA]</scope>
    <source>
        <strain evidence="10 11">MD-312</strain>
    </source>
</reference>
<keyword evidence="5" id="KW-0256">Endoplasmic reticulum</keyword>
<evidence type="ECO:0000256" key="4">
    <source>
        <dbReference type="ARBA" id="ARBA00022692"/>
    </source>
</evidence>
<dbReference type="HOGENOM" id="CLU_134505_2_0_1"/>
<proteinExistence type="inferred from homology"/>
<dbReference type="AlphaFoldDB" id="A0A0C9WDD9"/>
<organism evidence="10 11">
    <name type="scientific">Hydnomerulius pinastri MD-312</name>
    <dbReference type="NCBI Taxonomy" id="994086"/>
    <lineage>
        <taxon>Eukaryota</taxon>
        <taxon>Fungi</taxon>
        <taxon>Dikarya</taxon>
        <taxon>Basidiomycota</taxon>
        <taxon>Agaricomycotina</taxon>
        <taxon>Agaricomycetes</taxon>
        <taxon>Agaricomycetidae</taxon>
        <taxon>Boletales</taxon>
        <taxon>Boletales incertae sedis</taxon>
        <taxon>Leucogyrophana</taxon>
    </lineage>
</organism>
<dbReference type="EMBL" id="KN839855">
    <property type="protein sequence ID" value="KIJ62402.1"/>
    <property type="molecule type" value="Genomic_DNA"/>
</dbReference>
<evidence type="ECO:0000256" key="1">
    <source>
        <dbReference type="ARBA" id="ARBA00004477"/>
    </source>
</evidence>
<dbReference type="PANTHER" id="PTHR13202:SF0">
    <property type="entry name" value="SIGNAL PEPTIDASE COMPLEX SUBUNIT 1"/>
    <property type="match status" value="1"/>
</dbReference>
<evidence type="ECO:0000256" key="6">
    <source>
        <dbReference type="ARBA" id="ARBA00022989"/>
    </source>
</evidence>